<evidence type="ECO:0000313" key="3">
    <source>
        <dbReference type="Proteomes" id="UP000789831"/>
    </source>
</evidence>
<accession>A0A9N9HQF4</accession>
<feature type="compositionally biased region" description="Polar residues" evidence="1">
    <location>
        <begin position="11"/>
        <end position="24"/>
    </location>
</feature>
<sequence length="124" mass="14634">DKPNENPPPSDNQDTSTLNSLTPEQKQEHFRNLKEEAEKEAQKRGTSLNKLKQSDIPETYLDFSEHEQQFNLLQEYLNQRIKVAQLNQKIRPSLEILIKAQTYIAWQAQLAKYRKMFHTPLELK</sequence>
<feature type="compositionally biased region" description="Pro residues" evidence="1">
    <location>
        <begin position="1"/>
        <end position="10"/>
    </location>
</feature>
<dbReference type="AlphaFoldDB" id="A0A9N9HQF4"/>
<comment type="caution">
    <text evidence="2">The sequence shown here is derived from an EMBL/GenBank/DDBJ whole genome shotgun (WGS) entry which is preliminary data.</text>
</comment>
<dbReference type="EMBL" id="CAJVPL010017991">
    <property type="protein sequence ID" value="CAG8700555.1"/>
    <property type="molecule type" value="Genomic_DNA"/>
</dbReference>
<feature type="non-terminal residue" evidence="2">
    <location>
        <position position="124"/>
    </location>
</feature>
<organism evidence="2 3">
    <name type="scientific">Ambispora gerdemannii</name>
    <dbReference type="NCBI Taxonomy" id="144530"/>
    <lineage>
        <taxon>Eukaryota</taxon>
        <taxon>Fungi</taxon>
        <taxon>Fungi incertae sedis</taxon>
        <taxon>Mucoromycota</taxon>
        <taxon>Glomeromycotina</taxon>
        <taxon>Glomeromycetes</taxon>
        <taxon>Archaeosporales</taxon>
        <taxon>Ambisporaceae</taxon>
        <taxon>Ambispora</taxon>
    </lineage>
</organism>
<evidence type="ECO:0000313" key="2">
    <source>
        <dbReference type="EMBL" id="CAG8700555.1"/>
    </source>
</evidence>
<evidence type="ECO:0000256" key="1">
    <source>
        <dbReference type="SAM" id="MobiDB-lite"/>
    </source>
</evidence>
<keyword evidence="3" id="KW-1185">Reference proteome</keyword>
<gene>
    <name evidence="2" type="ORF">AGERDE_LOCUS13485</name>
</gene>
<dbReference type="Proteomes" id="UP000789831">
    <property type="component" value="Unassembled WGS sequence"/>
</dbReference>
<feature type="region of interest" description="Disordered" evidence="1">
    <location>
        <begin position="1"/>
        <end position="51"/>
    </location>
</feature>
<reference evidence="2" key="1">
    <citation type="submission" date="2021-06" db="EMBL/GenBank/DDBJ databases">
        <authorList>
            <person name="Kallberg Y."/>
            <person name="Tangrot J."/>
            <person name="Rosling A."/>
        </authorList>
    </citation>
    <scope>NUCLEOTIDE SEQUENCE</scope>
    <source>
        <strain evidence="2">MT106</strain>
    </source>
</reference>
<name>A0A9N9HQF4_9GLOM</name>
<protein>
    <submittedName>
        <fullName evidence="2">5043_t:CDS:1</fullName>
    </submittedName>
</protein>
<proteinExistence type="predicted"/>
<feature type="non-terminal residue" evidence="2">
    <location>
        <position position="1"/>
    </location>
</feature>
<feature type="compositionally biased region" description="Basic and acidic residues" evidence="1">
    <location>
        <begin position="25"/>
        <end position="43"/>
    </location>
</feature>